<accession>A0A951QIJ9</accession>
<proteinExistence type="predicted"/>
<feature type="transmembrane region" description="Helical" evidence="5">
    <location>
        <begin position="219"/>
        <end position="241"/>
    </location>
</feature>
<feature type="transmembrane region" description="Helical" evidence="5">
    <location>
        <begin position="147"/>
        <end position="170"/>
    </location>
</feature>
<feature type="transmembrane region" description="Helical" evidence="5">
    <location>
        <begin position="59"/>
        <end position="79"/>
    </location>
</feature>
<evidence type="ECO:0000256" key="3">
    <source>
        <dbReference type="ARBA" id="ARBA00022989"/>
    </source>
</evidence>
<dbReference type="PROSITE" id="PS50801">
    <property type="entry name" value="STAS"/>
    <property type="match status" value="1"/>
</dbReference>
<dbReference type="PROSITE" id="PS50042">
    <property type="entry name" value="CNMP_BINDING_3"/>
    <property type="match status" value="1"/>
</dbReference>
<evidence type="ECO:0000313" key="8">
    <source>
        <dbReference type="EMBL" id="MBW4662415.1"/>
    </source>
</evidence>
<dbReference type="InterPro" id="IPR011547">
    <property type="entry name" value="SLC26A/SulP_dom"/>
</dbReference>
<dbReference type="Pfam" id="PF00916">
    <property type="entry name" value="Sulfate_transp"/>
    <property type="match status" value="1"/>
</dbReference>
<feature type="transmembrane region" description="Helical" evidence="5">
    <location>
        <begin position="190"/>
        <end position="207"/>
    </location>
</feature>
<dbReference type="SMART" id="SM00100">
    <property type="entry name" value="cNMP"/>
    <property type="match status" value="1"/>
</dbReference>
<dbReference type="SUPFAM" id="SSF52091">
    <property type="entry name" value="SpoIIaa-like"/>
    <property type="match status" value="1"/>
</dbReference>
<organism evidence="8 9">
    <name type="scientific">Drouetiella hepatica Uher 2000/2452</name>
    <dbReference type="NCBI Taxonomy" id="904376"/>
    <lineage>
        <taxon>Bacteria</taxon>
        <taxon>Bacillati</taxon>
        <taxon>Cyanobacteriota</taxon>
        <taxon>Cyanophyceae</taxon>
        <taxon>Oculatellales</taxon>
        <taxon>Oculatellaceae</taxon>
        <taxon>Drouetiella</taxon>
    </lineage>
</organism>
<evidence type="ECO:0000256" key="2">
    <source>
        <dbReference type="ARBA" id="ARBA00022692"/>
    </source>
</evidence>
<comment type="subcellular location">
    <subcellularLocation>
        <location evidence="1">Membrane</location>
        <topology evidence="1">Multi-pass membrane protein</topology>
    </subcellularLocation>
</comment>
<reference evidence="8" key="1">
    <citation type="submission" date="2021-05" db="EMBL/GenBank/DDBJ databases">
        <authorList>
            <person name="Pietrasiak N."/>
            <person name="Ward R."/>
            <person name="Stajich J.E."/>
            <person name="Kurbessoian T."/>
        </authorList>
    </citation>
    <scope>NUCLEOTIDE SEQUENCE</scope>
    <source>
        <strain evidence="8">UHER 2000/2452</strain>
    </source>
</reference>
<evidence type="ECO:0000313" key="9">
    <source>
        <dbReference type="Proteomes" id="UP000757435"/>
    </source>
</evidence>
<evidence type="ECO:0000256" key="5">
    <source>
        <dbReference type="SAM" id="Phobius"/>
    </source>
</evidence>
<dbReference type="InterPro" id="IPR018490">
    <property type="entry name" value="cNMP-bd_dom_sf"/>
</dbReference>
<dbReference type="Gene3D" id="3.30.750.24">
    <property type="entry name" value="STAS domain"/>
    <property type="match status" value="1"/>
</dbReference>
<feature type="transmembrane region" description="Helical" evidence="5">
    <location>
        <begin position="114"/>
        <end position="135"/>
    </location>
</feature>
<keyword evidence="4 5" id="KW-0472">Membrane</keyword>
<dbReference type="InterPro" id="IPR052706">
    <property type="entry name" value="Membrane-Transporter-like"/>
</dbReference>
<dbReference type="InterPro" id="IPR002645">
    <property type="entry name" value="STAS_dom"/>
</dbReference>
<name>A0A951QIJ9_9CYAN</name>
<dbReference type="CDD" id="cd00038">
    <property type="entry name" value="CAP_ED"/>
    <property type="match status" value="1"/>
</dbReference>
<sequence>MQLQDKQLIRQLREEFQLRRLLPNLTMGLVATIIDAIYAISFAALIFSGVLSPYASTGIGLALLSVAITSIVIALTSSLSGMLTSLQEAPTAIVALTASQIVTQMPAASISETLFTVMAAIVLINLLTGIFCFVFGRLKLGNFPRFIPYPVVGGFLAGTGWLLTQGAISLMTDFPLDMAHLPQLFQPNHLIQWLPGLGFAILVLLILRRYSHALIMPGLILSAIALFYLILAVTHTSIATARTSGLFLDPFPEGGLWQPLPLSGFLQTNWQAIGAQTGQILTVPLITVLAVLLKATGIELATKQDLDLNCELQAAGAANLASGLAGGLIIGFQSLSLSTLSYAKIGIKSRMVGLFKALLCILLLFAGGAIISYFPKPVLGGMLLFLGLDYLVEWLYDAWFKLPKIDYLMVVLILMVIGAVGLLEGVAVGLVVAIVLFVINYSQVKVTKHVLSGATYPSHAARSWQQRRFLQTEGNQIYILELQGFLFFGTANKLVEQIRLRLRQLPSVKSVVLSFQAVTGLDSSAVLSFSKLQQVAQQQQFDLVFTNVSPTIQRQLQQGNCLQERFCQLFPDLDRGIEWCENQILEEIPQRRRRALPLALQLDELFPNADYIPVFMDYLEELTVEAGQVLFQSGDAAHALYLIETGEVTVLLQLESGQTHRIQSLGAGNLVGETDFFSQALYQTSAIVNQPSALYCLSQTALQQLQQDHLEVAAMFQQFVIRWVSERLSSTYKEITDLLK</sequence>
<dbReference type="PANTHER" id="PTHR43310:SF2">
    <property type="entry name" value="SLC26A_SULP TRANSPORTER DOMAIN-CONTAINING PROTEIN"/>
    <property type="match status" value="1"/>
</dbReference>
<feature type="domain" description="STAS" evidence="7">
    <location>
        <begin position="477"/>
        <end position="557"/>
    </location>
</feature>
<keyword evidence="2 5" id="KW-0812">Transmembrane</keyword>
<evidence type="ECO:0000259" key="7">
    <source>
        <dbReference type="PROSITE" id="PS50801"/>
    </source>
</evidence>
<feature type="transmembrane region" description="Helical" evidence="5">
    <location>
        <begin position="378"/>
        <end position="396"/>
    </location>
</feature>
<feature type="domain" description="Cyclic nucleotide-binding" evidence="6">
    <location>
        <begin position="615"/>
        <end position="705"/>
    </location>
</feature>
<dbReference type="Pfam" id="PF00027">
    <property type="entry name" value="cNMP_binding"/>
    <property type="match status" value="1"/>
</dbReference>
<evidence type="ECO:0000256" key="1">
    <source>
        <dbReference type="ARBA" id="ARBA00004141"/>
    </source>
</evidence>
<dbReference type="InterPro" id="IPR014710">
    <property type="entry name" value="RmlC-like_jellyroll"/>
</dbReference>
<dbReference type="GO" id="GO:0016020">
    <property type="term" value="C:membrane"/>
    <property type="evidence" value="ECO:0007669"/>
    <property type="project" value="UniProtKB-SubCell"/>
</dbReference>
<reference evidence="8" key="2">
    <citation type="journal article" date="2022" name="Microbiol. Resour. Announc.">
        <title>Metagenome Sequencing to Explore Phylogenomics of Terrestrial Cyanobacteria.</title>
        <authorList>
            <person name="Ward R.D."/>
            <person name="Stajich J.E."/>
            <person name="Johansen J.R."/>
            <person name="Huntemann M."/>
            <person name="Clum A."/>
            <person name="Foster B."/>
            <person name="Foster B."/>
            <person name="Roux S."/>
            <person name="Palaniappan K."/>
            <person name="Varghese N."/>
            <person name="Mukherjee S."/>
            <person name="Reddy T.B.K."/>
            <person name="Daum C."/>
            <person name="Copeland A."/>
            <person name="Chen I.A."/>
            <person name="Ivanova N.N."/>
            <person name="Kyrpides N.C."/>
            <person name="Shapiro N."/>
            <person name="Eloe-Fadrosh E.A."/>
            <person name="Pietrasiak N."/>
        </authorList>
    </citation>
    <scope>NUCLEOTIDE SEQUENCE</scope>
    <source>
        <strain evidence="8">UHER 2000/2452</strain>
    </source>
</reference>
<dbReference type="Proteomes" id="UP000757435">
    <property type="component" value="Unassembled WGS sequence"/>
</dbReference>
<keyword evidence="3 5" id="KW-1133">Transmembrane helix</keyword>
<dbReference type="CDD" id="cd07042">
    <property type="entry name" value="STAS_SulP_like_sulfate_transporter"/>
    <property type="match status" value="1"/>
</dbReference>
<dbReference type="SUPFAM" id="SSF51206">
    <property type="entry name" value="cAMP-binding domain-like"/>
    <property type="match status" value="1"/>
</dbReference>
<protein>
    <submittedName>
        <fullName evidence="8">Cyclic nucleotide-binding domain-containing protein</fullName>
    </submittedName>
</protein>
<gene>
    <name evidence="8" type="ORF">KME15_27520</name>
</gene>
<feature type="transmembrane region" description="Helical" evidence="5">
    <location>
        <begin position="408"/>
        <end position="439"/>
    </location>
</feature>
<dbReference type="AlphaFoldDB" id="A0A951QIJ9"/>
<evidence type="ECO:0000259" key="6">
    <source>
        <dbReference type="PROSITE" id="PS50042"/>
    </source>
</evidence>
<feature type="transmembrane region" description="Helical" evidence="5">
    <location>
        <begin position="21"/>
        <end position="47"/>
    </location>
</feature>
<dbReference type="PANTHER" id="PTHR43310">
    <property type="entry name" value="SULFATE TRANSPORTER YBAR-RELATED"/>
    <property type="match status" value="1"/>
</dbReference>
<comment type="caution">
    <text evidence="8">The sequence shown here is derived from an EMBL/GenBank/DDBJ whole genome shotgun (WGS) entry which is preliminary data.</text>
</comment>
<dbReference type="Pfam" id="PF01740">
    <property type="entry name" value="STAS"/>
    <property type="match status" value="1"/>
</dbReference>
<feature type="transmembrane region" description="Helical" evidence="5">
    <location>
        <begin position="353"/>
        <end position="372"/>
    </location>
</feature>
<dbReference type="Gene3D" id="2.60.120.10">
    <property type="entry name" value="Jelly Rolls"/>
    <property type="match status" value="1"/>
</dbReference>
<evidence type="ECO:0000256" key="4">
    <source>
        <dbReference type="ARBA" id="ARBA00023136"/>
    </source>
</evidence>
<dbReference type="InterPro" id="IPR036513">
    <property type="entry name" value="STAS_dom_sf"/>
</dbReference>
<dbReference type="EMBL" id="JAHHHD010000074">
    <property type="protein sequence ID" value="MBW4662415.1"/>
    <property type="molecule type" value="Genomic_DNA"/>
</dbReference>
<dbReference type="InterPro" id="IPR000595">
    <property type="entry name" value="cNMP-bd_dom"/>
</dbReference>